<feature type="domain" description="Rab3-GAP regulatory subunit N-terminal" evidence="2">
    <location>
        <begin position="320"/>
        <end position="533"/>
    </location>
</feature>
<dbReference type="OrthoDB" id="2019917at2759"/>
<keyword evidence="4" id="KW-1185">Reference proteome</keyword>
<dbReference type="PANTHER" id="PTHR12472">
    <property type="entry name" value="RAB3-GAP REGULATORY DOMAIN"/>
    <property type="match status" value="1"/>
</dbReference>
<dbReference type="VEuPathDB" id="CryptoDB:Vbra_18520"/>
<feature type="region of interest" description="Disordered" evidence="1">
    <location>
        <begin position="131"/>
        <end position="172"/>
    </location>
</feature>
<dbReference type="InParanoid" id="A0A0G4GSE6"/>
<evidence type="ECO:0000256" key="1">
    <source>
        <dbReference type="SAM" id="MobiDB-lite"/>
    </source>
</evidence>
<dbReference type="PANTHER" id="PTHR12472:SF0">
    <property type="entry name" value="RAB3 GTPASE-ACTIVATING PROTEIN NON-CATALYTIC SUBUNIT"/>
    <property type="match status" value="1"/>
</dbReference>
<evidence type="ECO:0000313" key="3">
    <source>
        <dbReference type="EMBL" id="CEM33366.1"/>
    </source>
</evidence>
<dbReference type="InterPro" id="IPR032839">
    <property type="entry name" value="RAB3GAP_N"/>
</dbReference>
<feature type="compositionally biased region" description="Low complexity" evidence="1">
    <location>
        <begin position="136"/>
        <end position="145"/>
    </location>
</feature>
<sequence length="557" mass="59577">MPSSSLLHALSPTPSAESYNPSESLFATYLSGGLLGVAVASPSQQVDRLLYWRWYCSSGELQHLDFIWLTAEHAREKVTCLGWTEVVPGIHHLIVGFGSGRVSLYTHKGALCLSAIWHPLPVIAIRSTRGARNVGSSDGSPTSSSMMHGRQPVQHPHATDDSTRSASSSGMDTSMSPALCAVLILYADHTLVHTSNEALRREVYSARPNSSAISLEEPPSPPLPSEPTPPPSSRRLPSPTRTDDDTAGVAVRDFRKVKLEDRGETSDVTVLALTGRALPSTDLSAIDMAYDAIQRAHRDGRRSSVAGAGGGGVEGYKPIMAYVAAGSDPYLSLHLRQPQEGSSPTSRTLVGSATSAASAVLSAAASWIVGGAVARKASPSGTPSHTPASLPPDATLSSKIAGEPTTTPSVRGDKDDCRPPLPTAPPDESLGQCREFADPTRRGTTMLPAPWNPTIAAVTDTFGRVVLVHLSSLQFLHIWKGYRDAQVAWGWTAQQTRRCLVLYAPRRGLLEIWDGRRLERLAAEHVGEGGRLLGEGEGILLVMPHKDRQMHVVQIPE</sequence>
<dbReference type="Pfam" id="PF14655">
    <property type="entry name" value="RAB3GAP2_N"/>
    <property type="match status" value="1"/>
</dbReference>
<feature type="region of interest" description="Disordered" evidence="1">
    <location>
        <begin position="210"/>
        <end position="248"/>
    </location>
</feature>
<dbReference type="EMBL" id="CDMY01000781">
    <property type="protein sequence ID" value="CEM33366.1"/>
    <property type="molecule type" value="Genomic_DNA"/>
</dbReference>
<reference evidence="3 4" key="1">
    <citation type="submission" date="2014-11" db="EMBL/GenBank/DDBJ databases">
        <authorList>
            <person name="Zhu J."/>
            <person name="Qi W."/>
            <person name="Song R."/>
        </authorList>
    </citation>
    <scope>NUCLEOTIDE SEQUENCE [LARGE SCALE GENOMIC DNA]</scope>
</reference>
<feature type="compositionally biased region" description="Pro residues" evidence="1">
    <location>
        <begin position="218"/>
        <end position="232"/>
    </location>
</feature>
<dbReference type="AlphaFoldDB" id="A0A0G4GSE6"/>
<gene>
    <name evidence="3" type="ORF">Vbra_18520</name>
</gene>
<evidence type="ECO:0000259" key="2">
    <source>
        <dbReference type="Pfam" id="PF14655"/>
    </source>
</evidence>
<accession>A0A0G4GSE6</accession>
<dbReference type="InterPro" id="IPR026059">
    <property type="entry name" value="Rab3GAP2"/>
</dbReference>
<feature type="region of interest" description="Disordered" evidence="1">
    <location>
        <begin position="375"/>
        <end position="434"/>
    </location>
</feature>
<protein>
    <recommendedName>
        <fullName evidence="2">Rab3-GAP regulatory subunit N-terminal domain-containing protein</fullName>
    </recommendedName>
</protein>
<proteinExistence type="predicted"/>
<evidence type="ECO:0000313" key="4">
    <source>
        <dbReference type="Proteomes" id="UP000041254"/>
    </source>
</evidence>
<name>A0A0G4GSE6_VITBC</name>
<dbReference type="Proteomes" id="UP000041254">
    <property type="component" value="Unassembled WGS sequence"/>
</dbReference>
<dbReference type="OMA" id="HTADQTE"/>
<dbReference type="STRING" id="1169540.A0A0G4GSE6"/>
<organism evidence="3 4">
    <name type="scientific">Vitrella brassicaformis (strain CCMP3155)</name>
    <dbReference type="NCBI Taxonomy" id="1169540"/>
    <lineage>
        <taxon>Eukaryota</taxon>
        <taxon>Sar</taxon>
        <taxon>Alveolata</taxon>
        <taxon>Colpodellida</taxon>
        <taxon>Vitrellaceae</taxon>
        <taxon>Vitrella</taxon>
    </lineage>
</organism>